<reference evidence="2" key="1">
    <citation type="journal article" date="2017" name="Nat. Ecol. Evol.">
        <title>Genome expansion and lineage-specific genetic innovations in the forest pathogenic fungi Armillaria.</title>
        <authorList>
            <person name="Sipos G."/>
            <person name="Prasanna A.N."/>
            <person name="Walter M.C."/>
            <person name="O'Connor E."/>
            <person name="Balint B."/>
            <person name="Krizsan K."/>
            <person name="Kiss B."/>
            <person name="Hess J."/>
            <person name="Varga T."/>
            <person name="Slot J."/>
            <person name="Riley R."/>
            <person name="Boka B."/>
            <person name="Rigling D."/>
            <person name="Barry K."/>
            <person name="Lee J."/>
            <person name="Mihaltcheva S."/>
            <person name="LaButti K."/>
            <person name="Lipzen A."/>
            <person name="Waldron R."/>
            <person name="Moloney N.M."/>
            <person name="Sperisen C."/>
            <person name="Kredics L."/>
            <person name="Vagvoelgyi C."/>
            <person name="Patrignani A."/>
            <person name="Fitzpatrick D."/>
            <person name="Nagy I."/>
            <person name="Doyle S."/>
            <person name="Anderson J.B."/>
            <person name="Grigoriev I.V."/>
            <person name="Gueldener U."/>
            <person name="Muensterkoetter M."/>
            <person name="Nagy L.G."/>
        </authorList>
    </citation>
    <scope>NUCLEOTIDE SEQUENCE [LARGE SCALE GENOMIC DNA]</scope>
    <source>
        <strain evidence="2">28-4</strain>
    </source>
</reference>
<protein>
    <submittedName>
        <fullName evidence="1">Uncharacterized protein</fullName>
    </submittedName>
</protein>
<evidence type="ECO:0000313" key="1">
    <source>
        <dbReference type="EMBL" id="PBK61344.1"/>
    </source>
</evidence>
<dbReference type="EMBL" id="KZ293477">
    <property type="protein sequence ID" value="PBK61344.1"/>
    <property type="molecule type" value="Genomic_DNA"/>
</dbReference>
<evidence type="ECO:0000313" key="2">
    <source>
        <dbReference type="Proteomes" id="UP000218334"/>
    </source>
</evidence>
<name>A0A2H3AX97_9AGAR</name>
<gene>
    <name evidence="1" type="ORF">ARMSODRAFT_965132</name>
</gene>
<dbReference type="AlphaFoldDB" id="A0A2H3AX97"/>
<proteinExistence type="predicted"/>
<organism evidence="1 2">
    <name type="scientific">Armillaria solidipes</name>
    <dbReference type="NCBI Taxonomy" id="1076256"/>
    <lineage>
        <taxon>Eukaryota</taxon>
        <taxon>Fungi</taxon>
        <taxon>Dikarya</taxon>
        <taxon>Basidiomycota</taxon>
        <taxon>Agaricomycotina</taxon>
        <taxon>Agaricomycetes</taxon>
        <taxon>Agaricomycetidae</taxon>
        <taxon>Agaricales</taxon>
        <taxon>Marasmiineae</taxon>
        <taxon>Physalacriaceae</taxon>
        <taxon>Armillaria</taxon>
    </lineage>
</organism>
<sequence>MDTASGNLEARRNALLVITEYIKIASSLMIFLSNLTVFQKYTGSRSLDFSQL</sequence>
<accession>A0A2H3AX97</accession>
<keyword evidence="2" id="KW-1185">Reference proteome</keyword>
<dbReference type="Proteomes" id="UP000218334">
    <property type="component" value="Unassembled WGS sequence"/>
</dbReference>